<feature type="region of interest" description="Disordered" evidence="2">
    <location>
        <begin position="317"/>
        <end position="338"/>
    </location>
</feature>
<feature type="domain" description="C2H2-type" evidence="3">
    <location>
        <begin position="337"/>
        <end position="364"/>
    </location>
</feature>
<sequence length="442" mass="50558">MPFDIMYDEEPISSFVFTNEATTQTFHHRWVAQGQLQECPTCYSCIDADEPPSQHWVRGGESTQGLKLSKQQQAVLDIIEARQIDTFFLCDESAKDKLDHFMGESCARGVPELLRWMFHNNTFSVEFNLACYVNVMNQVLVFQSGNLRVDHHYDIEECVSVVYEMLMQRIENYLSCSSEYGLDECSITRIRVQVKRQRLDVDSPAMESSFALPLQLRQEEGGCNVSPSSSTSEAELTSLKAAYLKHYRECLGYFPPNMRVNLHGLQQCKTTKELYVVPYHISETLQQLPNKNFLILNNIMGQFQRLHELPTPIMGSALGQSSASTTSSSPTSPPRPLQCRRCRTQFTRRSKLHIHQQLHCGQDFTVDSMHADIVEIYEQCLPISRNVFQYACYGITKPKTVMRKGQFVPIECDWRSESSVKVQHGPCVVISNAQHSSPCKYF</sequence>
<dbReference type="PROSITE" id="PS50157">
    <property type="entry name" value="ZINC_FINGER_C2H2_2"/>
    <property type="match status" value="1"/>
</dbReference>
<protein>
    <submittedName>
        <fullName evidence="4">Protein terminus-like</fullName>
    </submittedName>
</protein>
<evidence type="ECO:0000256" key="2">
    <source>
        <dbReference type="SAM" id="MobiDB-lite"/>
    </source>
</evidence>
<keyword evidence="1" id="KW-0863">Zinc-finger</keyword>
<feature type="compositionally biased region" description="Low complexity" evidence="2">
    <location>
        <begin position="321"/>
        <end position="330"/>
    </location>
</feature>
<dbReference type="Proteomes" id="UP001500889">
    <property type="component" value="Chromosome J"/>
</dbReference>
<accession>A0AAU9FNP3</accession>
<evidence type="ECO:0000313" key="5">
    <source>
        <dbReference type="Proteomes" id="UP001500889"/>
    </source>
</evidence>
<dbReference type="GO" id="GO:0008270">
    <property type="term" value="F:zinc ion binding"/>
    <property type="evidence" value="ECO:0007669"/>
    <property type="project" value="UniProtKB-KW"/>
</dbReference>
<dbReference type="AlphaFoldDB" id="A0AAU9FNP3"/>
<proteinExistence type="predicted"/>
<keyword evidence="5" id="KW-1185">Reference proteome</keyword>
<dbReference type="EMBL" id="AP029265">
    <property type="protein sequence ID" value="BFF97549.1"/>
    <property type="molecule type" value="Genomic_DNA"/>
</dbReference>
<keyword evidence="1" id="KW-0862">Zinc</keyword>
<organism evidence="4 5">
    <name type="scientific">Drosophila madeirensis</name>
    <name type="common">Fruit fly</name>
    <dbReference type="NCBI Taxonomy" id="30013"/>
    <lineage>
        <taxon>Eukaryota</taxon>
        <taxon>Metazoa</taxon>
        <taxon>Ecdysozoa</taxon>
        <taxon>Arthropoda</taxon>
        <taxon>Hexapoda</taxon>
        <taxon>Insecta</taxon>
        <taxon>Pterygota</taxon>
        <taxon>Neoptera</taxon>
        <taxon>Endopterygota</taxon>
        <taxon>Diptera</taxon>
        <taxon>Brachycera</taxon>
        <taxon>Muscomorpha</taxon>
        <taxon>Ephydroidea</taxon>
        <taxon>Drosophilidae</taxon>
        <taxon>Drosophila</taxon>
        <taxon>Sophophora</taxon>
    </lineage>
</organism>
<dbReference type="SUPFAM" id="SSF57667">
    <property type="entry name" value="beta-beta-alpha zinc fingers"/>
    <property type="match status" value="1"/>
</dbReference>
<keyword evidence="1" id="KW-0479">Metal-binding</keyword>
<evidence type="ECO:0000256" key="1">
    <source>
        <dbReference type="PROSITE-ProRule" id="PRU00042"/>
    </source>
</evidence>
<name>A0AAU9FNP3_DROMD</name>
<dbReference type="InterPro" id="IPR013087">
    <property type="entry name" value="Znf_C2H2_type"/>
</dbReference>
<dbReference type="PROSITE" id="PS00028">
    <property type="entry name" value="ZINC_FINGER_C2H2_1"/>
    <property type="match status" value="1"/>
</dbReference>
<reference evidence="4 5" key="1">
    <citation type="submission" date="2024-02" db="EMBL/GenBank/DDBJ databases">
        <title>A chromosome-level genome assembly of Drosophila madeirensis, a fruit fly species endemic to Madeira island.</title>
        <authorList>
            <person name="Tomihara K."/>
            <person name="Llopart A."/>
            <person name="Yamamoto D."/>
        </authorList>
    </citation>
    <scope>NUCLEOTIDE SEQUENCE [LARGE SCALE GENOMIC DNA]</scope>
    <source>
        <strain evidence="4 5">RF1</strain>
    </source>
</reference>
<evidence type="ECO:0000259" key="3">
    <source>
        <dbReference type="PROSITE" id="PS50157"/>
    </source>
</evidence>
<evidence type="ECO:0000313" key="4">
    <source>
        <dbReference type="EMBL" id="BFF97549.1"/>
    </source>
</evidence>
<dbReference type="InterPro" id="IPR036236">
    <property type="entry name" value="Znf_C2H2_sf"/>
</dbReference>
<gene>
    <name evidence="4" type="ORF">DMAD_05936</name>
</gene>